<dbReference type="SUPFAM" id="SSF63882">
    <property type="entry name" value="MoeA N-terminal region -like"/>
    <property type="match status" value="1"/>
</dbReference>
<dbReference type="GO" id="GO:0061599">
    <property type="term" value="F:molybdopterin molybdotransferase activity"/>
    <property type="evidence" value="ECO:0007669"/>
    <property type="project" value="UniProtKB-UniRule"/>
</dbReference>
<dbReference type="Gene3D" id="3.90.105.10">
    <property type="entry name" value="Molybdopterin biosynthesis moea protein, domain 2"/>
    <property type="match status" value="1"/>
</dbReference>
<dbReference type="InterPro" id="IPR005111">
    <property type="entry name" value="MoeA_C_domain_IV"/>
</dbReference>
<evidence type="ECO:0000256" key="2">
    <source>
        <dbReference type="ARBA" id="ARBA00005046"/>
    </source>
</evidence>
<comment type="catalytic activity">
    <reaction evidence="6">
        <text>adenylyl-molybdopterin + molybdate = Mo-molybdopterin + AMP + H(+)</text>
        <dbReference type="Rhea" id="RHEA:35047"/>
        <dbReference type="ChEBI" id="CHEBI:15378"/>
        <dbReference type="ChEBI" id="CHEBI:36264"/>
        <dbReference type="ChEBI" id="CHEBI:62727"/>
        <dbReference type="ChEBI" id="CHEBI:71302"/>
        <dbReference type="ChEBI" id="CHEBI:456215"/>
        <dbReference type="EC" id="2.10.1.1"/>
    </reaction>
</comment>
<dbReference type="InterPro" id="IPR038987">
    <property type="entry name" value="MoeA-like"/>
</dbReference>
<dbReference type="SUPFAM" id="SSF53218">
    <property type="entry name" value="Molybdenum cofactor biosynthesis proteins"/>
    <property type="match status" value="1"/>
</dbReference>
<comment type="pathway">
    <text evidence="2 7">Cofactor biosynthesis; molybdopterin biosynthesis.</text>
</comment>
<feature type="region of interest" description="Disordered" evidence="8">
    <location>
        <begin position="115"/>
        <end position="143"/>
    </location>
</feature>
<feature type="region of interest" description="Disordered" evidence="8">
    <location>
        <begin position="249"/>
        <end position="291"/>
    </location>
</feature>
<dbReference type="AlphaFoldDB" id="A0AB39L779"/>
<dbReference type="GO" id="GO:0005829">
    <property type="term" value="C:cytosol"/>
    <property type="evidence" value="ECO:0007669"/>
    <property type="project" value="TreeGrafter"/>
</dbReference>
<dbReference type="SUPFAM" id="SSF63867">
    <property type="entry name" value="MoeA C-terminal domain-like"/>
    <property type="match status" value="1"/>
</dbReference>
<proteinExistence type="inferred from homology"/>
<dbReference type="Gene3D" id="3.40.980.10">
    <property type="entry name" value="MoaB/Mog-like domain"/>
    <property type="match status" value="1"/>
</dbReference>
<dbReference type="InterPro" id="IPR036425">
    <property type="entry name" value="MoaB/Mog-like_dom_sf"/>
</dbReference>
<keyword evidence="7" id="KW-0479">Metal-binding</keyword>
<dbReference type="GO" id="GO:0046872">
    <property type="term" value="F:metal ion binding"/>
    <property type="evidence" value="ECO:0007669"/>
    <property type="project" value="UniProtKB-UniRule"/>
</dbReference>
<keyword evidence="4 7" id="KW-0500">Molybdenum</keyword>
<dbReference type="SMART" id="SM00852">
    <property type="entry name" value="MoCF_biosynth"/>
    <property type="match status" value="1"/>
</dbReference>
<dbReference type="Pfam" id="PF03453">
    <property type="entry name" value="MoeA_N"/>
    <property type="match status" value="1"/>
</dbReference>
<dbReference type="KEGG" id="spue:AB5L97_04490"/>
<evidence type="ECO:0000256" key="5">
    <source>
        <dbReference type="ARBA" id="ARBA00023150"/>
    </source>
</evidence>
<keyword evidence="5 7" id="KW-0501">Molybdenum cofactor biosynthesis</keyword>
<reference evidence="10" key="1">
    <citation type="submission" date="2024-07" db="EMBL/GenBank/DDBJ databases">
        <authorList>
            <person name="fu j."/>
        </authorList>
    </citation>
    <scope>NUCLEOTIDE SEQUENCE</scope>
    <source>
        <strain evidence="10">P10A9</strain>
    </source>
</reference>
<protein>
    <recommendedName>
        <fullName evidence="7">Molybdopterin molybdenumtransferase</fullName>
        <ecNumber evidence="7">2.10.1.1</ecNumber>
    </recommendedName>
</protein>
<feature type="domain" description="MoaB/Mog" evidence="9">
    <location>
        <begin position="186"/>
        <end position="352"/>
    </location>
</feature>
<comment type="similarity">
    <text evidence="3 7">Belongs to the MoeA family.</text>
</comment>
<dbReference type="Gene3D" id="2.170.190.11">
    <property type="entry name" value="Molybdopterin biosynthesis moea protein, domain 3"/>
    <property type="match status" value="1"/>
</dbReference>
<sequence>MTSGPHAAGDEHALHLTWAQAREAAAAAARALPPAEVPLARAAGRSLAEPLTALRDMPHYTSSAMDGWAVCGTGPWILADPGEPLTAHQAVPIVTGGALPPGARSVLRREHGEVLPDEDGLPHLRVSPSAPPGSPGGGADLRLAGEEAHGGDVLLKAGSLLGPAQLALAALAGYDAVNVTGRPLVRIVRTGGEVVESGLPGPGLVRDVFSYLIPPLVEAYGGILVGHRKIGDAAAEWAAALSDEDAAADHATAEGASRAGAAHDGAGSPAAPAGPADVVITTGGTGRGGSDHFRDIVAQMGGRLIVDGVAMRPGHPTVLAELPDGRFFVGLPGNPLAAVVGLVTVGEPLLAALSGREPLAAVELPAGEVFEPELRRTRILPFRRMYGLASPAAGSGSGMLRGLARADGFMVVPPHGLELGAPVACIPLPWGRPLGEGAPSSSAKAKAAPTEKAKPKRRTVGSQDPVDWSALDA</sequence>
<keyword evidence="7" id="KW-0460">Magnesium</keyword>
<evidence type="ECO:0000256" key="7">
    <source>
        <dbReference type="RuleBase" id="RU365090"/>
    </source>
</evidence>
<evidence type="ECO:0000313" key="10">
    <source>
        <dbReference type="EMBL" id="XDP46277.1"/>
    </source>
</evidence>
<dbReference type="Gene3D" id="2.40.340.10">
    <property type="entry name" value="MoeA, C-terminal, domain IV"/>
    <property type="match status" value="1"/>
</dbReference>
<dbReference type="GO" id="GO:0006777">
    <property type="term" value="P:Mo-molybdopterin cofactor biosynthetic process"/>
    <property type="evidence" value="ECO:0007669"/>
    <property type="project" value="UniProtKB-UniRule"/>
</dbReference>
<comment type="function">
    <text evidence="1 7">Catalyzes the insertion of molybdate into adenylated molybdopterin with the concomitant release of AMP.</text>
</comment>
<evidence type="ECO:0000256" key="6">
    <source>
        <dbReference type="ARBA" id="ARBA00047317"/>
    </source>
</evidence>
<dbReference type="RefSeq" id="WP_369046622.1">
    <property type="nucleotide sequence ID" value="NZ_CP163302.1"/>
</dbReference>
<evidence type="ECO:0000256" key="8">
    <source>
        <dbReference type="SAM" id="MobiDB-lite"/>
    </source>
</evidence>
<feature type="region of interest" description="Disordered" evidence="8">
    <location>
        <begin position="436"/>
        <end position="473"/>
    </location>
</feature>
<dbReference type="InterPro" id="IPR001453">
    <property type="entry name" value="MoaB/Mog_dom"/>
</dbReference>
<dbReference type="Pfam" id="PF03454">
    <property type="entry name" value="MoeA_C"/>
    <property type="match status" value="1"/>
</dbReference>
<evidence type="ECO:0000259" key="9">
    <source>
        <dbReference type="SMART" id="SM00852"/>
    </source>
</evidence>
<organism evidence="10">
    <name type="scientific">Sinomonas puerhi</name>
    <dbReference type="NCBI Taxonomy" id="3238584"/>
    <lineage>
        <taxon>Bacteria</taxon>
        <taxon>Bacillati</taxon>
        <taxon>Actinomycetota</taxon>
        <taxon>Actinomycetes</taxon>
        <taxon>Micrococcales</taxon>
        <taxon>Micrococcaceae</taxon>
        <taxon>Sinomonas</taxon>
    </lineage>
</organism>
<dbReference type="InterPro" id="IPR036135">
    <property type="entry name" value="MoeA_linker/N_sf"/>
</dbReference>
<accession>A0AB39L779</accession>
<evidence type="ECO:0000256" key="4">
    <source>
        <dbReference type="ARBA" id="ARBA00022505"/>
    </source>
</evidence>
<comment type="cofactor">
    <cofactor evidence="7">
        <name>Mg(2+)</name>
        <dbReference type="ChEBI" id="CHEBI:18420"/>
    </cofactor>
</comment>
<name>A0AB39L779_9MICC</name>
<evidence type="ECO:0000256" key="1">
    <source>
        <dbReference type="ARBA" id="ARBA00002901"/>
    </source>
</evidence>
<evidence type="ECO:0000256" key="3">
    <source>
        <dbReference type="ARBA" id="ARBA00010763"/>
    </source>
</evidence>
<dbReference type="InterPro" id="IPR005110">
    <property type="entry name" value="MoeA_linker/N"/>
</dbReference>
<dbReference type="EC" id="2.10.1.1" evidence="7"/>
<keyword evidence="7" id="KW-0808">Transferase</keyword>
<dbReference type="EMBL" id="CP163302">
    <property type="protein sequence ID" value="XDP46277.1"/>
    <property type="molecule type" value="Genomic_DNA"/>
</dbReference>
<dbReference type="InterPro" id="IPR036688">
    <property type="entry name" value="MoeA_C_domain_IV_sf"/>
</dbReference>
<dbReference type="PANTHER" id="PTHR10192:SF5">
    <property type="entry name" value="GEPHYRIN"/>
    <property type="match status" value="1"/>
</dbReference>
<dbReference type="PANTHER" id="PTHR10192">
    <property type="entry name" value="MOLYBDOPTERIN BIOSYNTHESIS PROTEIN"/>
    <property type="match status" value="1"/>
</dbReference>
<dbReference type="Pfam" id="PF00994">
    <property type="entry name" value="MoCF_biosynth"/>
    <property type="match status" value="1"/>
</dbReference>
<feature type="compositionally biased region" description="Low complexity" evidence="8">
    <location>
        <begin position="438"/>
        <end position="450"/>
    </location>
</feature>
<feature type="compositionally biased region" description="Low complexity" evidence="8">
    <location>
        <begin position="253"/>
        <end position="276"/>
    </location>
</feature>
<gene>
    <name evidence="10" type="ORF">AB5L97_04490</name>
</gene>